<dbReference type="InterPro" id="IPR008969">
    <property type="entry name" value="CarboxyPept-like_regulatory"/>
</dbReference>
<reference evidence="9 10" key="1">
    <citation type="submission" date="2019-02" db="EMBL/GenBank/DDBJ databases">
        <title>Arundinibacter roseus gen. nov., sp. nov., a new member of the family Cytophagaceae.</title>
        <authorList>
            <person name="Szuroczki S."/>
            <person name="Khayer B."/>
            <person name="Sproer C."/>
            <person name="Toumi M."/>
            <person name="Szabo A."/>
            <person name="Felfoldi T."/>
            <person name="Schumann P."/>
            <person name="Toth E."/>
        </authorList>
    </citation>
    <scope>NUCLEOTIDE SEQUENCE [LARGE SCALE GENOMIC DNA]</scope>
    <source>
        <strain evidence="9 10">DMA-k-7a</strain>
    </source>
</reference>
<dbReference type="RefSeq" id="WP_132120036.1">
    <property type="nucleotide sequence ID" value="NZ_SMJU01000011.1"/>
</dbReference>
<comment type="similarity">
    <text evidence="7">Belongs to the TonB-dependent receptor family.</text>
</comment>
<evidence type="ECO:0000256" key="3">
    <source>
        <dbReference type="ARBA" id="ARBA00022452"/>
    </source>
</evidence>
<dbReference type="Gene3D" id="2.170.130.10">
    <property type="entry name" value="TonB-dependent receptor, plug domain"/>
    <property type="match status" value="1"/>
</dbReference>
<dbReference type="Pfam" id="PF07715">
    <property type="entry name" value="Plug"/>
    <property type="match status" value="1"/>
</dbReference>
<keyword evidence="5 7" id="KW-0472">Membrane</keyword>
<dbReference type="InterPro" id="IPR037066">
    <property type="entry name" value="Plug_dom_sf"/>
</dbReference>
<dbReference type="NCBIfam" id="TIGR04056">
    <property type="entry name" value="OMP_RagA_SusC"/>
    <property type="match status" value="1"/>
</dbReference>
<evidence type="ECO:0000256" key="1">
    <source>
        <dbReference type="ARBA" id="ARBA00004571"/>
    </source>
</evidence>
<organism evidence="9 10">
    <name type="scientific">Arundinibacter roseus</name>
    <dbReference type="NCBI Taxonomy" id="2070510"/>
    <lineage>
        <taxon>Bacteria</taxon>
        <taxon>Pseudomonadati</taxon>
        <taxon>Bacteroidota</taxon>
        <taxon>Cytophagia</taxon>
        <taxon>Cytophagales</taxon>
        <taxon>Spirosomataceae</taxon>
        <taxon>Arundinibacter</taxon>
    </lineage>
</organism>
<dbReference type="Gene3D" id="2.40.170.20">
    <property type="entry name" value="TonB-dependent receptor, beta-barrel domain"/>
    <property type="match status" value="1"/>
</dbReference>
<name>A0A4R4K5H8_9BACT</name>
<evidence type="ECO:0000256" key="4">
    <source>
        <dbReference type="ARBA" id="ARBA00022692"/>
    </source>
</evidence>
<dbReference type="OrthoDB" id="9768177at2"/>
<dbReference type="PROSITE" id="PS52016">
    <property type="entry name" value="TONB_DEPENDENT_REC_3"/>
    <property type="match status" value="1"/>
</dbReference>
<evidence type="ECO:0000256" key="6">
    <source>
        <dbReference type="ARBA" id="ARBA00023237"/>
    </source>
</evidence>
<evidence type="ECO:0000313" key="10">
    <source>
        <dbReference type="Proteomes" id="UP000295706"/>
    </source>
</evidence>
<dbReference type="EMBL" id="SMJU01000011">
    <property type="protein sequence ID" value="TDB62727.1"/>
    <property type="molecule type" value="Genomic_DNA"/>
</dbReference>
<evidence type="ECO:0000313" key="9">
    <source>
        <dbReference type="EMBL" id="TDB62727.1"/>
    </source>
</evidence>
<comment type="subcellular location">
    <subcellularLocation>
        <location evidence="1 7">Cell outer membrane</location>
        <topology evidence="1 7">Multi-pass membrane protein</topology>
    </subcellularLocation>
</comment>
<dbReference type="AlphaFoldDB" id="A0A4R4K5H8"/>
<dbReference type="NCBIfam" id="TIGR04057">
    <property type="entry name" value="SusC_RagA_signa"/>
    <property type="match status" value="1"/>
</dbReference>
<keyword evidence="4 7" id="KW-0812">Transmembrane</keyword>
<dbReference type="SUPFAM" id="SSF56935">
    <property type="entry name" value="Porins"/>
    <property type="match status" value="1"/>
</dbReference>
<keyword evidence="2 7" id="KW-0813">Transport</keyword>
<dbReference type="InterPro" id="IPR023997">
    <property type="entry name" value="TonB-dep_OMP_SusC/RagA_CS"/>
</dbReference>
<evidence type="ECO:0000256" key="7">
    <source>
        <dbReference type="PROSITE-ProRule" id="PRU01360"/>
    </source>
</evidence>
<evidence type="ECO:0000256" key="2">
    <source>
        <dbReference type="ARBA" id="ARBA00022448"/>
    </source>
</evidence>
<keyword evidence="10" id="KW-1185">Reference proteome</keyword>
<evidence type="ECO:0000256" key="5">
    <source>
        <dbReference type="ARBA" id="ARBA00023136"/>
    </source>
</evidence>
<dbReference type="InterPro" id="IPR036942">
    <property type="entry name" value="Beta-barrel_TonB_sf"/>
</dbReference>
<dbReference type="Gene3D" id="2.60.40.1120">
    <property type="entry name" value="Carboxypeptidase-like, regulatory domain"/>
    <property type="match status" value="1"/>
</dbReference>
<proteinExistence type="inferred from homology"/>
<keyword evidence="6 7" id="KW-0998">Cell outer membrane</keyword>
<dbReference type="InterPro" id="IPR012910">
    <property type="entry name" value="Plug_dom"/>
</dbReference>
<dbReference type="Proteomes" id="UP000295706">
    <property type="component" value="Unassembled WGS sequence"/>
</dbReference>
<keyword evidence="3 7" id="KW-1134">Transmembrane beta strand</keyword>
<dbReference type="InterPro" id="IPR039426">
    <property type="entry name" value="TonB-dep_rcpt-like"/>
</dbReference>
<dbReference type="InterPro" id="IPR023996">
    <property type="entry name" value="TonB-dep_OMP_SusC/RagA"/>
</dbReference>
<protein>
    <submittedName>
        <fullName evidence="9">SusC/RagA family TonB-linked outer membrane protein</fullName>
    </submittedName>
</protein>
<dbReference type="GO" id="GO:0009279">
    <property type="term" value="C:cell outer membrane"/>
    <property type="evidence" value="ECO:0007669"/>
    <property type="project" value="UniProtKB-SubCell"/>
</dbReference>
<accession>A0A4R4K5H8</accession>
<dbReference type="SUPFAM" id="SSF49464">
    <property type="entry name" value="Carboxypeptidase regulatory domain-like"/>
    <property type="match status" value="1"/>
</dbReference>
<gene>
    <name evidence="9" type="ORF">EZE20_17480</name>
</gene>
<sequence>MKKSVAYNRNKRPSLSGARWYFSKVAPRIVLGMVVLLFAFAQAIAQPISGRVTDPKGEALPGVSVVIKGTSIGTLTDTDGTYRIDVETGNELLIFSFIGYKSQEILLANRTRLDLILQEDVASLDEVVVIGYGELKKTDLTGSVVRANIKSFKDQGNTNILQSLQGTVPGLNIGTTTTAGENPSFAIRGQTGLASANSAPLLVVDGIIYRGSLQDINSDDIMSVDVLKDASSTAIYGSQAANGVIIITTETGSRSSKPVIQFSSRYSLRADANPLEYYGGDGYLQVIRDHSWQQSGVGPTFTIPNPAFDPTDFLTPQEYAGFERGSNVQWRDLIMQQGFMQNQNLSISGRNEKIGYFISGSYLDQKEVFKGDTYRRYTGRINLDTEVSKWLSIGTNTFATFSDHAGIEFSTVGGSTFSPFSAPFDEQGNLVRNPNGQISTNPLLLENDIDVDQRLHINSLIYARLQIPGVEGLSYRLNYGNSYRTLRQNRFSFTANNNNGQAYKDFTLFHDWTLDHILSYERTFQQKHRLNLTLLYGHEQRYGEGTRALGNNYAIQTLGIHSLQNAAQEFISSSAFDENSLYSMGRINYALHNRYILTATIRRDGFSGFGKNNKTAIFPSMAFGWTISEEPFMREIASTLSYLKVRGSYGVSGNRGLERYGTLARVAVRDGYVFGDGGTTRLGQNLTSFAAADLKWETTTGLNLGVDYELFNRIISGTIDYYNSNTRDILFLKPLPAITGLTGVSANIGQVHNHGFETIIRSNNLPNSKLQWTTQFNLARNVNRIVSVLGTDSDGDGREDDLRDAGLFIGQSTGAIYNYEIDGLYQIGDEIPPGFEPGFLRIRDLDGNGEINSLDRTIIGRAEPAYQFGILNELKLRSFKFSFFINSIQGGKNGYLGNNSPWQFDGWNDARLGKIESNRPVIWDYWTPSNPDAEYPSLRYNSSANPSIFKSRSFVRLQDVNLTYTIPEKLLAKAGLKQASVFASGRNLATWTRWKGLDPESGLGISYGRPVIRSINFGLNLSF</sequence>
<feature type="domain" description="TonB-dependent receptor plug" evidence="8">
    <location>
        <begin position="137"/>
        <end position="244"/>
    </location>
</feature>
<evidence type="ECO:0000259" key="8">
    <source>
        <dbReference type="Pfam" id="PF07715"/>
    </source>
</evidence>
<dbReference type="Pfam" id="PF13715">
    <property type="entry name" value="CarbopepD_reg_2"/>
    <property type="match status" value="1"/>
</dbReference>
<comment type="caution">
    <text evidence="9">The sequence shown here is derived from an EMBL/GenBank/DDBJ whole genome shotgun (WGS) entry which is preliminary data.</text>
</comment>